<proteinExistence type="inferred from homology"/>
<dbReference type="GO" id="GO:0020037">
    <property type="term" value="F:heme binding"/>
    <property type="evidence" value="ECO:0007669"/>
    <property type="project" value="InterPro"/>
</dbReference>
<accession>A0A1H7VXB5</accession>
<dbReference type="PRINTS" id="PR00463">
    <property type="entry name" value="EP450I"/>
</dbReference>
<organism evidence="10 11">
    <name type="scientific">Stigmatella aurantiaca</name>
    <dbReference type="NCBI Taxonomy" id="41"/>
    <lineage>
        <taxon>Bacteria</taxon>
        <taxon>Pseudomonadati</taxon>
        <taxon>Myxococcota</taxon>
        <taxon>Myxococcia</taxon>
        <taxon>Myxococcales</taxon>
        <taxon>Cystobacterineae</taxon>
        <taxon>Archangiaceae</taxon>
        <taxon>Stigmatella</taxon>
    </lineage>
</organism>
<dbReference type="AlphaFoldDB" id="A0A1H7VXB5"/>
<keyword evidence="8" id="KW-0503">Monooxygenase</keyword>
<keyword evidence="8" id="KW-0560">Oxidoreductase</keyword>
<dbReference type="InterPro" id="IPR036922">
    <property type="entry name" value="Rieske_2Fe-2S_sf"/>
</dbReference>
<dbReference type="GO" id="GO:0004497">
    <property type="term" value="F:monooxygenase activity"/>
    <property type="evidence" value="ECO:0007669"/>
    <property type="project" value="UniProtKB-KW"/>
</dbReference>
<evidence type="ECO:0000256" key="4">
    <source>
        <dbReference type="ARBA" id="ARBA00022723"/>
    </source>
</evidence>
<dbReference type="SUPFAM" id="SSF48264">
    <property type="entry name" value="Cytochrome P450"/>
    <property type="match status" value="1"/>
</dbReference>
<gene>
    <name evidence="10" type="ORF">SAMN05444354_11235</name>
</gene>
<evidence type="ECO:0000256" key="8">
    <source>
        <dbReference type="RuleBase" id="RU000461"/>
    </source>
</evidence>
<feature type="domain" description="Rieske" evidence="9">
    <location>
        <begin position="19"/>
        <end position="113"/>
    </location>
</feature>
<comment type="cofactor">
    <cofactor evidence="1 7">
        <name>heme</name>
        <dbReference type="ChEBI" id="CHEBI:30413"/>
    </cofactor>
</comment>
<evidence type="ECO:0000256" key="5">
    <source>
        <dbReference type="ARBA" id="ARBA00023004"/>
    </source>
</evidence>
<dbReference type="Gene3D" id="1.10.630.10">
    <property type="entry name" value="Cytochrome P450"/>
    <property type="match status" value="1"/>
</dbReference>
<feature type="binding site" description="axial binding residue" evidence="7">
    <location>
        <position position="540"/>
    </location>
    <ligand>
        <name>heme</name>
        <dbReference type="ChEBI" id="CHEBI:30413"/>
    </ligand>
    <ligandPart>
        <name>Fe</name>
        <dbReference type="ChEBI" id="CHEBI:18248"/>
    </ligandPart>
</feature>
<dbReference type="InterPro" id="IPR017941">
    <property type="entry name" value="Rieske_2Fe-2S"/>
</dbReference>
<evidence type="ECO:0000313" key="10">
    <source>
        <dbReference type="EMBL" id="SEM13437.1"/>
    </source>
</evidence>
<evidence type="ECO:0000313" key="11">
    <source>
        <dbReference type="Proteomes" id="UP000182719"/>
    </source>
</evidence>
<keyword evidence="5 7" id="KW-0408">Iron</keyword>
<dbReference type="Pfam" id="PF00355">
    <property type="entry name" value="Rieske"/>
    <property type="match status" value="1"/>
</dbReference>
<dbReference type="RefSeq" id="WP_083423330.1">
    <property type="nucleotide sequence ID" value="NZ_FOAP01000012.1"/>
</dbReference>
<dbReference type="OrthoDB" id="9764248at2"/>
<keyword evidence="11" id="KW-1185">Reference proteome</keyword>
<evidence type="ECO:0000256" key="1">
    <source>
        <dbReference type="ARBA" id="ARBA00001971"/>
    </source>
</evidence>
<dbReference type="Pfam" id="PF00067">
    <property type="entry name" value="p450"/>
    <property type="match status" value="1"/>
</dbReference>
<dbReference type="Gene3D" id="2.102.10.10">
    <property type="entry name" value="Rieske [2Fe-2S] iron-sulphur domain"/>
    <property type="match status" value="1"/>
</dbReference>
<evidence type="ECO:0000256" key="7">
    <source>
        <dbReference type="PIRSR" id="PIRSR602401-1"/>
    </source>
</evidence>
<name>A0A1H7VXB5_STIAU</name>
<dbReference type="PRINTS" id="PR00385">
    <property type="entry name" value="P450"/>
</dbReference>
<dbReference type="InterPro" id="IPR050121">
    <property type="entry name" value="Cytochrome_P450_monoxygenase"/>
</dbReference>
<sequence>MALPSDEQKGSAEPSSNVWTHIARTEELRGPGPFALSVDGIDLVAVRAPSGLKVFEGRCPHQGALLGEGEQHGTELVCRNHRWRFDTTSGQRLEGPQCLRACPAQVREDGLFADVRALREAAGPQRAARLRAIAELPGPSGYPLVGNALELLSDRMHQVIEGWETTYGSIFRFRLGPRDVVAVSKPALVQQILRQRPENFRRMSSFATVFAEMGTPGVLSAEGAPWRSLRRLTMVALSNRNLKTFYPTLKDVAERLHRRWKQAADSGQPVALSEDLQRFAVDVTTQLAFGHDVNALGGGEDELQRKFDEIFAAFNRRLTAIVPYWRFLKLPVDRRLDRVLDELRTWVSGLVDGASARLAADPSRAEQPANFLEAMACARDEAGQPFPKQTILGNALQIVGGGEDTTAHTLAWAVHELCNRPQAVAALREELGTVLGEAIVPGDIDTAGKLSYANAIANEAMRLRPVVPVMFMETNTDLVLEDVVLPKGTATWALLRPVSRSASQFAEPETFQPERWLAQPGGGSSDPMGHFAFGSGPRMCPGRTLALLEMRVVLATLFQNFDVERIGPPDQVREVLSFTMHPKGLSVRLRHRGAPSAAPSA</sequence>
<keyword evidence="6" id="KW-0411">Iron-sulfur</keyword>
<dbReference type="PROSITE" id="PS00086">
    <property type="entry name" value="CYTOCHROME_P450"/>
    <property type="match status" value="1"/>
</dbReference>
<evidence type="ECO:0000256" key="3">
    <source>
        <dbReference type="ARBA" id="ARBA00022714"/>
    </source>
</evidence>
<reference evidence="11" key="1">
    <citation type="submission" date="2016-10" db="EMBL/GenBank/DDBJ databases">
        <authorList>
            <person name="Varghese N."/>
            <person name="Submissions S."/>
        </authorList>
    </citation>
    <scope>NUCLEOTIDE SEQUENCE [LARGE SCALE GENOMIC DNA]</scope>
    <source>
        <strain evidence="11">DSM 17044</strain>
    </source>
</reference>
<dbReference type="PROSITE" id="PS51296">
    <property type="entry name" value="RIESKE"/>
    <property type="match status" value="1"/>
</dbReference>
<dbReference type="EMBL" id="FOAP01000012">
    <property type="protein sequence ID" value="SEM13437.1"/>
    <property type="molecule type" value="Genomic_DNA"/>
</dbReference>
<dbReference type="GO" id="GO:0051537">
    <property type="term" value="F:2 iron, 2 sulfur cluster binding"/>
    <property type="evidence" value="ECO:0007669"/>
    <property type="project" value="UniProtKB-KW"/>
</dbReference>
<dbReference type="InterPro" id="IPR002401">
    <property type="entry name" value="Cyt_P450_E_grp-I"/>
</dbReference>
<dbReference type="GO" id="GO:0005506">
    <property type="term" value="F:iron ion binding"/>
    <property type="evidence" value="ECO:0007669"/>
    <property type="project" value="InterPro"/>
</dbReference>
<keyword evidence="4 7" id="KW-0479">Metal-binding</keyword>
<evidence type="ECO:0000259" key="9">
    <source>
        <dbReference type="PROSITE" id="PS51296"/>
    </source>
</evidence>
<evidence type="ECO:0000256" key="6">
    <source>
        <dbReference type="ARBA" id="ARBA00023014"/>
    </source>
</evidence>
<dbReference type="Proteomes" id="UP000182719">
    <property type="component" value="Unassembled WGS sequence"/>
</dbReference>
<dbReference type="InterPro" id="IPR001128">
    <property type="entry name" value="Cyt_P450"/>
</dbReference>
<dbReference type="PANTHER" id="PTHR24305">
    <property type="entry name" value="CYTOCHROME P450"/>
    <property type="match status" value="1"/>
</dbReference>
<dbReference type="InterPro" id="IPR017972">
    <property type="entry name" value="Cyt_P450_CS"/>
</dbReference>
<evidence type="ECO:0000256" key="2">
    <source>
        <dbReference type="ARBA" id="ARBA00010617"/>
    </source>
</evidence>
<keyword evidence="3" id="KW-0001">2Fe-2S</keyword>
<protein>
    <submittedName>
        <fullName evidence="10">Cytochrome P450</fullName>
    </submittedName>
</protein>
<dbReference type="CDD" id="cd03467">
    <property type="entry name" value="Rieske"/>
    <property type="match status" value="1"/>
</dbReference>
<dbReference type="PANTHER" id="PTHR24305:SF166">
    <property type="entry name" value="CYTOCHROME P450 12A4, MITOCHONDRIAL-RELATED"/>
    <property type="match status" value="1"/>
</dbReference>
<dbReference type="InterPro" id="IPR036396">
    <property type="entry name" value="Cyt_P450_sf"/>
</dbReference>
<dbReference type="GO" id="GO:0016705">
    <property type="term" value="F:oxidoreductase activity, acting on paired donors, with incorporation or reduction of molecular oxygen"/>
    <property type="evidence" value="ECO:0007669"/>
    <property type="project" value="InterPro"/>
</dbReference>
<dbReference type="SUPFAM" id="SSF50022">
    <property type="entry name" value="ISP domain"/>
    <property type="match status" value="1"/>
</dbReference>
<comment type="similarity">
    <text evidence="2 8">Belongs to the cytochrome P450 family.</text>
</comment>
<keyword evidence="7 8" id="KW-0349">Heme</keyword>